<feature type="transmembrane region" description="Helical" evidence="1">
    <location>
        <begin position="81"/>
        <end position="103"/>
    </location>
</feature>
<dbReference type="EMBL" id="CP059491">
    <property type="protein sequence ID" value="QMT00435.1"/>
    <property type="molecule type" value="Genomic_DNA"/>
</dbReference>
<keyword evidence="1" id="KW-1133">Transmembrane helix</keyword>
<feature type="transmembrane region" description="Helical" evidence="1">
    <location>
        <begin position="48"/>
        <end position="69"/>
    </location>
</feature>
<keyword evidence="2" id="KW-0813">Transport</keyword>
<accession>A0A7D7LTS4</accession>
<reference evidence="3" key="1">
    <citation type="submission" date="2020-07" db="EMBL/GenBank/DDBJ databases">
        <title>novel species isolated from the respiratory tract of Marmot.</title>
        <authorList>
            <person name="Zhang G."/>
        </authorList>
    </citation>
    <scope>NUCLEOTIDE SEQUENCE [LARGE SCALE GENOMIC DNA]</scope>
    <source>
        <strain evidence="3">686</strain>
    </source>
</reference>
<gene>
    <name evidence="2" type="ORF">H1R19_16175</name>
</gene>
<keyword evidence="2" id="KW-0762">Sugar transport</keyword>
<feature type="transmembrane region" description="Helical" evidence="1">
    <location>
        <begin position="109"/>
        <end position="129"/>
    </location>
</feature>
<protein>
    <submittedName>
        <fullName evidence="2">Facilitated glucose transporter</fullName>
    </submittedName>
</protein>
<keyword evidence="3" id="KW-1185">Reference proteome</keyword>
<organism evidence="2 3">
    <name type="scientific">Gordonia jinghuaiqii</name>
    <dbReference type="NCBI Taxonomy" id="2758710"/>
    <lineage>
        <taxon>Bacteria</taxon>
        <taxon>Bacillati</taxon>
        <taxon>Actinomycetota</taxon>
        <taxon>Actinomycetes</taxon>
        <taxon>Mycobacteriales</taxon>
        <taxon>Gordoniaceae</taxon>
        <taxon>Gordonia</taxon>
    </lineage>
</organism>
<dbReference type="KEGG" id="gji:H1R19_16175"/>
<dbReference type="Proteomes" id="UP000515663">
    <property type="component" value="Chromosome"/>
</dbReference>
<keyword evidence="1" id="KW-0472">Membrane</keyword>
<proteinExistence type="predicted"/>
<sequence>MAGPSRPARSDSSRNSLVDRLLLGFLIIDGLAVGLLSVAFAYQRFGGVALPVAAVLAGVVNAVLLWLAAGFTSTPLRYGPLGAWGLVVLVAGAVPGPGGDVILTPGGDYLVQTVLLLALGVGPAVALSWTNRLPEPR</sequence>
<feature type="transmembrane region" description="Helical" evidence="1">
    <location>
        <begin position="21"/>
        <end position="42"/>
    </location>
</feature>
<evidence type="ECO:0000313" key="3">
    <source>
        <dbReference type="Proteomes" id="UP000515663"/>
    </source>
</evidence>
<name>A0A7D7LTS4_9ACTN</name>
<evidence type="ECO:0000256" key="1">
    <source>
        <dbReference type="SAM" id="Phobius"/>
    </source>
</evidence>
<keyword evidence="1" id="KW-0812">Transmembrane</keyword>
<dbReference type="AlphaFoldDB" id="A0A7D7LTS4"/>
<evidence type="ECO:0000313" key="2">
    <source>
        <dbReference type="EMBL" id="QMT00435.1"/>
    </source>
</evidence>
<dbReference type="RefSeq" id="WP_219849557.1">
    <property type="nucleotide sequence ID" value="NZ_CP059491.1"/>
</dbReference>